<evidence type="ECO:0000313" key="2">
    <source>
        <dbReference type="EMBL" id="QSO47206.1"/>
    </source>
</evidence>
<dbReference type="KEGG" id="afx:JZ786_22890"/>
<protein>
    <submittedName>
        <fullName evidence="2">Uncharacterized protein</fullName>
    </submittedName>
</protein>
<dbReference type="AlphaFoldDB" id="A0A9X7Z7B7"/>
<feature type="transmembrane region" description="Helical" evidence="1">
    <location>
        <begin position="35"/>
        <end position="54"/>
    </location>
</feature>
<reference evidence="2 3" key="1">
    <citation type="submission" date="2021-02" db="EMBL/GenBank/DDBJ databases">
        <title>Alicyclobacillus curvatus sp. nov. and Alicyclobacillus mengziensis sp. nov., two acidophilic bacteria isolated from acid mine drainage.</title>
        <authorList>
            <person name="Huang Y."/>
        </authorList>
    </citation>
    <scope>NUCLEOTIDE SEQUENCE [LARGE SCALE GENOMIC DNA]</scope>
    <source>
        <strain evidence="2 3">S30H14</strain>
    </source>
</reference>
<keyword evidence="3" id="KW-1185">Reference proteome</keyword>
<organism evidence="2 3">
    <name type="scientific">Alicyclobacillus mengziensis</name>
    <dbReference type="NCBI Taxonomy" id="2931921"/>
    <lineage>
        <taxon>Bacteria</taxon>
        <taxon>Bacillati</taxon>
        <taxon>Bacillota</taxon>
        <taxon>Bacilli</taxon>
        <taxon>Bacillales</taxon>
        <taxon>Alicyclobacillaceae</taxon>
        <taxon>Alicyclobacillus</taxon>
    </lineage>
</organism>
<evidence type="ECO:0000256" key="1">
    <source>
        <dbReference type="SAM" id="Phobius"/>
    </source>
</evidence>
<accession>A0A9X7Z7B7</accession>
<gene>
    <name evidence="2" type="ORF">JZ786_22890</name>
</gene>
<keyword evidence="1" id="KW-1133">Transmembrane helix</keyword>
<dbReference type="Proteomes" id="UP000663505">
    <property type="component" value="Chromosome"/>
</dbReference>
<evidence type="ECO:0000313" key="3">
    <source>
        <dbReference type="Proteomes" id="UP000663505"/>
    </source>
</evidence>
<sequence length="79" mass="8616">MIKAILLVLAIGTVSFLHLKKVMSTQASTIIKKDVAVYLGIMSLTCVIAVLMIMGMKLRSPVLPLEMAFEQIGKAILKQ</sequence>
<proteinExistence type="predicted"/>
<dbReference type="EMBL" id="CP071182">
    <property type="protein sequence ID" value="QSO47206.1"/>
    <property type="molecule type" value="Genomic_DNA"/>
</dbReference>
<dbReference type="RefSeq" id="WP_206656564.1">
    <property type="nucleotide sequence ID" value="NZ_CP071182.1"/>
</dbReference>
<keyword evidence="1" id="KW-0472">Membrane</keyword>
<name>A0A9X7Z7B7_9BACL</name>
<keyword evidence="1" id="KW-0812">Transmembrane</keyword>